<comment type="caution">
    <text evidence="1">The sequence shown here is derived from an EMBL/GenBank/DDBJ whole genome shotgun (WGS) entry which is preliminary data.</text>
</comment>
<reference evidence="1" key="1">
    <citation type="submission" date="2018-09" db="EMBL/GenBank/DDBJ databases">
        <title>A genomic encyclopedia of anaerobic methanotrophic archaea.</title>
        <authorList>
            <person name="Skennerton C.T."/>
            <person name="Chadwick G.L."/>
            <person name="Laso-Perez R."/>
            <person name="Leu A.O."/>
            <person name="Speth D.R."/>
            <person name="Yu H."/>
            <person name="Morgan-Lang C."/>
            <person name="Hatzenpichler R."/>
            <person name="Goudeau D."/>
            <person name="Malmstrom R."/>
            <person name="Woyke T."/>
            <person name="Hallam S."/>
            <person name="Tyson G.W."/>
            <person name="Wegener G."/>
            <person name="Boetius A."/>
            <person name="Orphan V.J."/>
        </authorList>
    </citation>
    <scope>NUCLEOTIDE SEQUENCE</scope>
    <source>
        <strain evidence="1">CONS3730D10UFb2</strain>
    </source>
</reference>
<dbReference type="Proteomes" id="UP000315423">
    <property type="component" value="Unassembled WGS sequence"/>
</dbReference>
<proteinExistence type="predicted"/>
<dbReference type="EMBL" id="QYBA01000192">
    <property type="protein sequence ID" value="TKY91457.1"/>
    <property type="molecule type" value="Genomic_DNA"/>
</dbReference>
<evidence type="ECO:0000313" key="2">
    <source>
        <dbReference type="Proteomes" id="UP000315423"/>
    </source>
</evidence>
<gene>
    <name evidence="1" type="ORF">C5S46_05705</name>
</gene>
<evidence type="ECO:0000313" key="1">
    <source>
        <dbReference type="EMBL" id="TKY91457.1"/>
    </source>
</evidence>
<organism evidence="1 2">
    <name type="scientific">Candidatus Methanomarinus sp</name>
    <dbReference type="NCBI Taxonomy" id="3386244"/>
    <lineage>
        <taxon>Archaea</taxon>
        <taxon>Methanobacteriati</taxon>
        <taxon>Methanobacteriota</taxon>
        <taxon>Stenosarchaea group</taxon>
        <taxon>Methanomicrobia</taxon>
        <taxon>Methanosarcinales</taxon>
        <taxon>ANME-2 cluster</taxon>
        <taxon>Candidatus Methanocomedenaceae</taxon>
        <taxon>Candidatus Methanomarinus</taxon>
    </lineage>
</organism>
<sequence length="60" mass="6450">MDKKYLEIGSSIGAVLLFILFITINNVFFPAYANFGNVAALLIFVVVVGAAGLKLSEIKD</sequence>
<name>A0AC61SA70_9EURY</name>
<accession>A0AC61SA70</accession>
<protein>
    <submittedName>
        <fullName evidence="1">Uncharacterized protein</fullName>
    </submittedName>
</protein>